<proteinExistence type="inferred from homology"/>
<keyword evidence="2" id="KW-0456">Lyase</keyword>
<keyword evidence="6" id="KW-1185">Reference proteome</keyword>
<dbReference type="CDD" id="cd03141">
    <property type="entry name" value="GATase1_Hsp31_like"/>
    <property type="match status" value="1"/>
</dbReference>
<dbReference type="AlphaFoldDB" id="A0A1H4MEI8"/>
<dbReference type="InterPro" id="IPR002818">
    <property type="entry name" value="DJ-1/PfpI"/>
</dbReference>
<dbReference type="OrthoDB" id="9792284at2"/>
<dbReference type="SUPFAM" id="SSF52317">
    <property type="entry name" value="Class I glutamine amidotransferase-like"/>
    <property type="match status" value="1"/>
</dbReference>
<dbReference type="EMBL" id="FNSV01000005">
    <property type="protein sequence ID" value="SEB81511.1"/>
    <property type="molecule type" value="Genomic_DNA"/>
</dbReference>
<keyword evidence="1" id="KW-0346">Stress response</keyword>
<feature type="domain" description="DJ-1/PfpI" evidence="4">
    <location>
        <begin position="30"/>
        <end position="228"/>
    </location>
</feature>
<comment type="similarity">
    <text evidence="3">Belongs to the peptidase C56 family. HSP31-like subfamily.</text>
</comment>
<evidence type="ECO:0000256" key="2">
    <source>
        <dbReference type="ARBA" id="ARBA00023239"/>
    </source>
</evidence>
<dbReference type="PANTHER" id="PTHR48094">
    <property type="entry name" value="PROTEIN/NUCLEIC ACID DEGLYCASE DJ-1-RELATED"/>
    <property type="match status" value="1"/>
</dbReference>
<keyword evidence="5" id="KW-0645">Protease</keyword>
<evidence type="ECO:0000313" key="6">
    <source>
        <dbReference type="Proteomes" id="UP000183561"/>
    </source>
</evidence>
<sequence>MTTRSKVLVIVTSIGEYEKVGYRTGLWLGELTHFWDVAEEAGLELTIASIAGGRVPIDPESLSHDFLGDLGTGNRYADRDFMNLLDKTMSVAEVDAADFDAIYLTGGHGVMFDFPQSRTLAELIAQFYEAGKIVSAVCHGPTGLLNAKIGDDEYLVKDRSVTGFTWKEEELAQRGDAVPFSLEDELRSRGARFTLAPNPFDPFVVEDGHLITGQNPNSARKVGEAVIRQLG</sequence>
<reference evidence="6" key="1">
    <citation type="submission" date="2016-10" db="EMBL/GenBank/DDBJ databases">
        <authorList>
            <person name="Varghese N."/>
            <person name="Submissions S."/>
        </authorList>
    </citation>
    <scope>NUCLEOTIDE SEQUENCE [LARGE SCALE GENOMIC DNA]</scope>
    <source>
        <strain evidence="6">DSM 44498</strain>
    </source>
</reference>
<dbReference type="Pfam" id="PF01965">
    <property type="entry name" value="DJ-1_PfpI"/>
    <property type="match status" value="1"/>
</dbReference>
<evidence type="ECO:0000259" key="4">
    <source>
        <dbReference type="Pfam" id="PF01965"/>
    </source>
</evidence>
<accession>A0A1H4MEI8</accession>
<dbReference type="Gene3D" id="3.40.50.880">
    <property type="match status" value="1"/>
</dbReference>
<dbReference type="GO" id="GO:0006508">
    <property type="term" value="P:proteolysis"/>
    <property type="evidence" value="ECO:0007669"/>
    <property type="project" value="UniProtKB-KW"/>
</dbReference>
<gene>
    <name evidence="5" type="ORF">SAMN04490239_1775</name>
</gene>
<evidence type="ECO:0000256" key="3">
    <source>
        <dbReference type="ARBA" id="ARBA00038493"/>
    </source>
</evidence>
<dbReference type="GO" id="GO:0019172">
    <property type="term" value="F:glyoxalase III activity"/>
    <property type="evidence" value="ECO:0007669"/>
    <property type="project" value="TreeGrafter"/>
</dbReference>
<dbReference type="GO" id="GO:0005737">
    <property type="term" value="C:cytoplasm"/>
    <property type="evidence" value="ECO:0007669"/>
    <property type="project" value="TreeGrafter"/>
</dbReference>
<dbReference type="InterPro" id="IPR029062">
    <property type="entry name" value="Class_I_gatase-like"/>
</dbReference>
<dbReference type="Proteomes" id="UP000183561">
    <property type="component" value="Unassembled WGS sequence"/>
</dbReference>
<evidence type="ECO:0000256" key="1">
    <source>
        <dbReference type="ARBA" id="ARBA00023016"/>
    </source>
</evidence>
<keyword evidence="5" id="KW-0378">Hydrolase</keyword>
<dbReference type="GO" id="GO:0008233">
    <property type="term" value="F:peptidase activity"/>
    <property type="evidence" value="ECO:0007669"/>
    <property type="project" value="UniProtKB-KW"/>
</dbReference>
<protein>
    <submittedName>
        <fullName evidence="5">Putative intracellular protease/amidase</fullName>
    </submittedName>
</protein>
<dbReference type="InterPro" id="IPR050325">
    <property type="entry name" value="Prot/Nucl_acid_deglycase"/>
</dbReference>
<dbReference type="PANTHER" id="PTHR48094:SF11">
    <property type="entry name" value="GLUTATHIONE-INDEPENDENT GLYOXALASE HSP31-RELATED"/>
    <property type="match status" value="1"/>
</dbReference>
<evidence type="ECO:0000313" key="5">
    <source>
        <dbReference type="EMBL" id="SEB81511.1"/>
    </source>
</evidence>
<dbReference type="GO" id="GO:0019243">
    <property type="term" value="P:methylglyoxal catabolic process to D-lactate via S-lactoyl-glutathione"/>
    <property type="evidence" value="ECO:0007669"/>
    <property type="project" value="TreeGrafter"/>
</dbReference>
<name>A0A1H4MEI8_9NOCA</name>
<organism evidence="5 6">
    <name type="scientific">Rhodococcus koreensis</name>
    <dbReference type="NCBI Taxonomy" id="99653"/>
    <lineage>
        <taxon>Bacteria</taxon>
        <taxon>Bacillati</taxon>
        <taxon>Actinomycetota</taxon>
        <taxon>Actinomycetes</taxon>
        <taxon>Mycobacteriales</taxon>
        <taxon>Nocardiaceae</taxon>
        <taxon>Rhodococcus</taxon>
    </lineage>
</organism>
<dbReference type="RefSeq" id="WP_072948685.1">
    <property type="nucleotide sequence ID" value="NZ_FNSV01000005.1"/>
</dbReference>